<evidence type="ECO:0000313" key="3">
    <source>
        <dbReference type="EMBL" id="RXM33514.1"/>
    </source>
</evidence>
<feature type="region of interest" description="Disordered" evidence="1">
    <location>
        <begin position="94"/>
        <end position="127"/>
    </location>
</feature>
<organism evidence="3 4">
    <name type="scientific">Acipenser ruthenus</name>
    <name type="common">Sterlet sturgeon</name>
    <dbReference type="NCBI Taxonomy" id="7906"/>
    <lineage>
        <taxon>Eukaryota</taxon>
        <taxon>Metazoa</taxon>
        <taxon>Chordata</taxon>
        <taxon>Craniata</taxon>
        <taxon>Vertebrata</taxon>
        <taxon>Euteleostomi</taxon>
        <taxon>Actinopterygii</taxon>
        <taxon>Chondrostei</taxon>
        <taxon>Acipenseriformes</taxon>
        <taxon>Acipenseridae</taxon>
        <taxon>Acipenser</taxon>
    </lineage>
</organism>
<feature type="chain" id="PRO_5019271065" evidence="2">
    <location>
        <begin position="24"/>
        <end position="501"/>
    </location>
</feature>
<dbReference type="EMBL" id="SCEB01214733">
    <property type="protein sequence ID" value="RXM33514.1"/>
    <property type="molecule type" value="Genomic_DNA"/>
</dbReference>
<evidence type="ECO:0000256" key="1">
    <source>
        <dbReference type="SAM" id="MobiDB-lite"/>
    </source>
</evidence>
<gene>
    <name evidence="3" type="ORF">EOD39_5375</name>
</gene>
<dbReference type="AlphaFoldDB" id="A0A444UEA8"/>
<feature type="compositionally biased region" description="Polar residues" evidence="1">
    <location>
        <begin position="107"/>
        <end position="116"/>
    </location>
</feature>
<protein>
    <submittedName>
        <fullName evidence="3">Growth arrest-specific protein 2</fullName>
    </submittedName>
</protein>
<proteinExistence type="predicted"/>
<keyword evidence="2" id="KW-0732">Signal</keyword>
<comment type="caution">
    <text evidence="3">The sequence shown here is derived from an EMBL/GenBank/DDBJ whole genome shotgun (WGS) entry which is preliminary data.</text>
</comment>
<reference evidence="3 4" key="1">
    <citation type="submission" date="2019-01" db="EMBL/GenBank/DDBJ databases">
        <title>Draft Genome and Complete Hox-Cluster Characterization of the Sterlet Sturgeon (Acipenser ruthenus).</title>
        <authorList>
            <person name="Wei Q."/>
        </authorList>
    </citation>
    <scope>NUCLEOTIDE SEQUENCE [LARGE SCALE GENOMIC DNA]</scope>
    <source>
        <strain evidence="3">WHYD16114868_AA</strain>
        <tissue evidence="3">Blood</tissue>
    </source>
</reference>
<keyword evidence="4" id="KW-1185">Reference proteome</keyword>
<sequence>MLVDCLPCVCVCVCVCLWSDSVGCPVQVAELEREKCRLQQECHRSQQEVLLLRAHPTRANEEIFWGKKYTSFQYQELEPLRAELDRIRREKRELENRLSRQGETREQGTSPQPSATDRTEELVPSTGHMGYSTCFNNGTQGRNLAKSVGHGFGKGRVRQQRAMTHALETELPVQFKRVAQAFVDAAACRPGPCGHGCPCGTCGAGAQTWKPQGANTQHYLNGSMLAFKKRFASYSSCPFTSKLQEGVSEEMMCSALSPKESRGPSLSDMHQYSQWLASRHEASLLPMKEDLALWLSNLLGALSMHSNPKSRACNHRAGACTATPRAEPAITGLEHAQQPQDQSLQSQGWSMHSNPKSRACSHWAGACTATPRAEPAVTGLEHAQQPHELSMQSQGWSLQSQGWSMHSNPKSRACSHRAGACTATPRAEPAVTGREHAQQPQEQSLQSQGWSSKSRACSHRAGACTATPRAEPAVTGLEQQEQSLQSQDWVLSLTLSLGQRH</sequence>
<feature type="compositionally biased region" description="Basic and acidic residues" evidence="1">
    <location>
        <begin position="94"/>
        <end position="106"/>
    </location>
</feature>
<evidence type="ECO:0000313" key="4">
    <source>
        <dbReference type="Proteomes" id="UP000289886"/>
    </source>
</evidence>
<name>A0A444UEA8_ACIRT</name>
<evidence type="ECO:0000256" key="2">
    <source>
        <dbReference type="SAM" id="SignalP"/>
    </source>
</evidence>
<feature type="region of interest" description="Disordered" evidence="1">
    <location>
        <begin position="422"/>
        <end position="452"/>
    </location>
</feature>
<accession>A0A444UEA8</accession>
<feature type="compositionally biased region" description="Low complexity" evidence="1">
    <location>
        <begin position="438"/>
        <end position="448"/>
    </location>
</feature>
<dbReference type="Proteomes" id="UP000289886">
    <property type="component" value="Unassembled WGS sequence"/>
</dbReference>
<feature type="signal peptide" evidence="2">
    <location>
        <begin position="1"/>
        <end position="23"/>
    </location>
</feature>